<protein>
    <submittedName>
        <fullName evidence="1">Uncharacterized protein</fullName>
    </submittedName>
</protein>
<dbReference type="AlphaFoldDB" id="S7QDE7"/>
<organism evidence="1 2">
    <name type="scientific">Gloeophyllum trabeum (strain ATCC 11539 / FP-39264 / Madison 617)</name>
    <name type="common">Brown rot fungus</name>
    <dbReference type="NCBI Taxonomy" id="670483"/>
    <lineage>
        <taxon>Eukaryota</taxon>
        <taxon>Fungi</taxon>
        <taxon>Dikarya</taxon>
        <taxon>Basidiomycota</taxon>
        <taxon>Agaricomycotina</taxon>
        <taxon>Agaricomycetes</taxon>
        <taxon>Gloeophyllales</taxon>
        <taxon>Gloeophyllaceae</taxon>
        <taxon>Gloeophyllum</taxon>
    </lineage>
</organism>
<dbReference type="RefSeq" id="XP_007864517.1">
    <property type="nucleotide sequence ID" value="XM_007866326.1"/>
</dbReference>
<dbReference type="HOGENOM" id="CLU_1602896_0_0_1"/>
<evidence type="ECO:0000313" key="2">
    <source>
        <dbReference type="Proteomes" id="UP000030669"/>
    </source>
</evidence>
<gene>
    <name evidence="1" type="ORF">GLOTRDRAFT_127766</name>
</gene>
<dbReference type="Proteomes" id="UP000030669">
    <property type="component" value="Unassembled WGS sequence"/>
</dbReference>
<keyword evidence="2" id="KW-1185">Reference proteome</keyword>
<reference evidence="1 2" key="1">
    <citation type="journal article" date="2012" name="Science">
        <title>The Paleozoic origin of enzymatic lignin decomposition reconstructed from 31 fungal genomes.</title>
        <authorList>
            <person name="Floudas D."/>
            <person name="Binder M."/>
            <person name="Riley R."/>
            <person name="Barry K."/>
            <person name="Blanchette R.A."/>
            <person name="Henrissat B."/>
            <person name="Martinez A.T."/>
            <person name="Otillar R."/>
            <person name="Spatafora J.W."/>
            <person name="Yadav J.S."/>
            <person name="Aerts A."/>
            <person name="Benoit I."/>
            <person name="Boyd A."/>
            <person name="Carlson A."/>
            <person name="Copeland A."/>
            <person name="Coutinho P.M."/>
            <person name="de Vries R.P."/>
            <person name="Ferreira P."/>
            <person name="Findley K."/>
            <person name="Foster B."/>
            <person name="Gaskell J."/>
            <person name="Glotzer D."/>
            <person name="Gorecki P."/>
            <person name="Heitman J."/>
            <person name="Hesse C."/>
            <person name="Hori C."/>
            <person name="Igarashi K."/>
            <person name="Jurgens J.A."/>
            <person name="Kallen N."/>
            <person name="Kersten P."/>
            <person name="Kohler A."/>
            <person name="Kuees U."/>
            <person name="Kumar T.K.A."/>
            <person name="Kuo A."/>
            <person name="LaButti K."/>
            <person name="Larrondo L.F."/>
            <person name="Lindquist E."/>
            <person name="Ling A."/>
            <person name="Lombard V."/>
            <person name="Lucas S."/>
            <person name="Lundell T."/>
            <person name="Martin R."/>
            <person name="McLaughlin D.J."/>
            <person name="Morgenstern I."/>
            <person name="Morin E."/>
            <person name="Murat C."/>
            <person name="Nagy L.G."/>
            <person name="Nolan M."/>
            <person name="Ohm R.A."/>
            <person name="Patyshakuliyeva A."/>
            <person name="Rokas A."/>
            <person name="Ruiz-Duenas F.J."/>
            <person name="Sabat G."/>
            <person name="Salamov A."/>
            <person name="Samejima M."/>
            <person name="Schmutz J."/>
            <person name="Slot J.C."/>
            <person name="St John F."/>
            <person name="Stenlid J."/>
            <person name="Sun H."/>
            <person name="Sun S."/>
            <person name="Syed K."/>
            <person name="Tsang A."/>
            <person name="Wiebenga A."/>
            <person name="Young D."/>
            <person name="Pisabarro A."/>
            <person name="Eastwood D.C."/>
            <person name="Martin F."/>
            <person name="Cullen D."/>
            <person name="Grigoriev I.V."/>
            <person name="Hibbett D.S."/>
        </authorList>
    </citation>
    <scope>NUCLEOTIDE SEQUENCE [LARGE SCALE GENOMIC DNA]</scope>
    <source>
        <strain evidence="1 2">ATCC 11539</strain>
    </source>
</reference>
<name>S7QDE7_GLOTA</name>
<evidence type="ECO:0000313" key="1">
    <source>
        <dbReference type="EMBL" id="EPQ57413.1"/>
    </source>
</evidence>
<dbReference type="EMBL" id="KB469299">
    <property type="protein sequence ID" value="EPQ57413.1"/>
    <property type="molecule type" value="Genomic_DNA"/>
</dbReference>
<dbReference type="KEGG" id="gtr:GLOTRDRAFT_127766"/>
<accession>S7QDE7</accession>
<sequence length="166" mass="18088">MTDTARLNAHRSVEYRFNTDGTPGFTAIGLSEEGQLAIKLLNWVEAAKEAVALTRKYHSDIQADTLARHHDNVSALAHTHGWLLTRKYDVQQHQGVVDDLRMDVGPLDYAAVSLLSRRPSLWSEESAPAATVATPTAAVAMPMMYYPPDVRAGTAYAEAGSSDAVH</sequence>
<dbReference type="GeneID" id="19301602"/>
<proteinExistence type="predicted"/>